<proteinExistence type="predicted"/>
<evidence type="ECO:0000313" key="2">
    <source>
        <dbReference type="Proteomes" id="UP000828390"/>
    </source>
</evidence>
<protein>
    <submittedName>
        <fullName evidence="1">Uncharacterized protein</fullName>
    </submittedName>
</protein>
<dbReference type="Proteomes" id="UP000828390">
    <property type="component" value="Unassembled WGS sequence"/>
</dbReference>
<gene>
    <name evidence="1" type="ORF">DPMN_048160</name>
</gene>
<dbReference type="EMBL" id="JAIWYP010000011">
    <property type="protein sequence ID" value="KAH3741435.1"/>
    <property type="molecule type" value="Genomic_DNA"/>
</dbReference>
<comment type="caution">
    <text evidence="1">The sequence shown here is derived from an EMBL/GenBank/DDBJ whole genome shotgun (WGS) entry which is preliminary data.</text>
</comment>
<reference evidence="1" key="2">
    <citation type="submission" date="2020-11" db="EMBL/GenBank/DDBJ databases">
        <authorList>
            <person name="McCartney M.A."/>
            <person name="Auch B."/>
            <person name="Kono T."/>
            <person name="Mallez S."/>
            <person name="Becker A."/>
            <person name="Gohl D.M."/>
            <person name="Silverstein K.A.T."/>
            <person name="Koren S."/>
            <person name="Bechman K.B."/>
            <person name="Herman A."/>
            <person name="Abrahante J.E."/>
            <person name="Garbe J."/>
        </authorList>
    </citation>
    <scope>NUCLEOTIDE SEQUENCE</scope>
    <source>
        <strain evidence="1">Duluth1</strain>
        <tissue evidence="1">Whole animal</tissue>
    </source>
</reference>
<evidence type="ECO:0000313" key="1">
    <source>
        <dbReference type="EMBL" id="KAH3741435.1"/>
    </source>
</evidence>
<keyword evidence="2" id="KW-1185">Reference proteome</keyword>
<organism evidence="1 2">
    <name type="scientific">Dreissena polymorpha</name>
    <name type="common">Zebra mussel</name>
    <name type="synonym">Mytilus polymorpha</name>
    <dbReference type="NCBI Taxonomy" id="45954"/>
    <lineage>
        <taxon>Eukaryota</taxon>
        <taxon>Metazoa</taxon>
        <taxon>Spiralia</taxon>
        <taxon>Lophotrochozoa</taxon>
        <taxon>Mollusca</taxon>
        <taxon>Bivalvia</taxon>
        <taxon>Autobranchia</taxon>
        <taxon>Heteroconchia</taxon>
        <taxon>Euheterodonta</taxon>
        <taxon>Imparidentia</taxon>
        <taxon>Neoheterodontei</taxon>
        <taxon>Myida</taxon>
        <taxon>Dreissenoidea</taxon>
        <taxon>Dreissenidae</taxon>
        <taxon>Dreissena</taxon>
    </lineage>
</organism>
<name>A0A9D4DA90_DREPO</name>
<accession>A0A9D4DA90</accession>
<sequence>MTCTFAFTRMSTTEEVQAITNTDVHKRGRASWFLHGCSQQMTCKLALTWMYTTHYLHSAIAI</sequence>
<reference evidence="1" key="1">
    <citation type="journal article" date="2019" name="bioRxiv">
        <title>The Genome of the Zebra Mussel, Dreissena polymorpha: A Resource for Invasive Species Research.</title>
        <authorList>
            <person name="McCartney M.A."/>
            <person name="Auch B."/>
            <person name="Kono T."/>
            <person name="Mallez S."/>
            <person name="Zhang Y."/>
            <person name="Obille A."/>
            <person name="Becker A."/>
            <person name="Abrahante J.E."/>
            <person name="Garbe J."/>
            <person name="Badalamenti J.P."/>
            <person name="Herman A."/>
            <person name="Mangelson H."/>
            <person name="Liachko I."/>
            <person name="Sullivan S."/>
            <person name="Sone E.D."/>
            <person name="Koren S."/>
            <person name="Silverstein K.A.T."/>
            <person name="Beckman K.B."/>
            <person name="Gohl D.M."/>
        </authorList>
    </citation>
    <scope>NUCLEOTIDE SEQUENCE</scope>
    <source>
        <strain evidence="1">Duluth1</strain>
        <tissue evidence="1">Whole animal</tissue>
    </source>
</reference>
<dbReference type="AlphaFoldDB" id="A0A9D4DA90"/>